<accession>A0A556U5G6</accession>
<name>A0A556U5G6_BAGYA</name>
<evidence type="ECO:0000313" key="2">
    <source>
        <dbReference type="Proteomes" id="UP000319801"/>
    </source>
</evidence>
<dbReference type="Proteomes" id="UP000319801">
    <property type="component" value="Unassembled WGS sequence"/>
</dbReference>
<comment type="caution">
    <text evidence="1">The sequence shown here is derived from an EMBL/GenBank/DDBJ whole genome shotgun (WGS) entry which is preliminary data.</text>
</comment>
<reference evidence="1 2" key="1">
    <citation type="journal article" date="2019" name="Genome Biol. Evol.">
        <title>Whole-Genome Sequencing of the Giant Devil Catfish, Bagarius yarrelli.</title>
        <authorList>
            <person name="Jiang W."/>
            <person name="Lv Y."/>
            <person name="Cheng L."/>
            <person name="Yang K."/>
            <person name="Chao B."/>
            <person name="Wang X."/>
            <person name="Li Y."/>
            <person name="Pan X."/>
            <person name="You X."/>
            <person name="Zhang Y."/>
            <person name="Yang J."/>
            <person name="Li J."/>
            <person name="Zhang X."/>
            <person name="Liu S."/>
            <person name="Sun C."/>
            <person name="Yang J."/>
            <person name="Shi Q."/>
        </authorList>
    </citation>
    <scope>NUCLEOTIDE SEQUENCE [LARGE SCALE GENOMIC DNA]</scope>
    <source>
        <strain evidence="1">JWS20170419001</strain>
        <tissue evidence="1">Muscle</tissue>
    </source>
</reference>
<keyword evidence="2" id="KW-1185">Reference proteome</keyword>
<proteinExistence type="predicted"/>
<dbReference type="EMBL" id="VCAZ01000050">
    <property type="protein sequence ID" value="TSM85995.1"/>
    <property type="molecule type" value="Genomic_DNA"/>
</dbReference>
<dbReference type="AlphaFoldDB" id="A0A556U5G6"/>
<organism evidence="1 2">
    <name type="scientific">Bagarius yarrelli</name>
    <name type="common">Goonch</name>
    <name type="synonym">Bagrus yarrelli</name>
    <dbReference type="NCBI Taxonomy" id="175774"/>
    <lineage>
        <taxon>Eukaryota</taxon>
        <taxon>Metazoa</taxon>
        <taxon>Chordata</taxon>
        <taxon>Craniata</taxon>
        <taxon>Vertebrata</taxon>
        <taxon>Euteleostomi</taxon>
        <taxon>Actinopterygii</taxon>
        <taxon>Neopterygii</taxon>
        <taxon>Teleostei</taxon>
        <taxon>Ostariophysi</taxon>
        <taxon>Siluriformes</taxon>
        <taxon>Sisoridae</taxon>
        <taxon>Sisorinae</taxon>
        <taxon>Bagarius</taxon>
    </lineage>
</organism>
<sequence>MCISGLPLLRSPEVLNAGAQPWLCMRAAIVFYKLRFRWTFYSKMPCGVEQEYFAARSLQKTRAIEEVLDEMYPASSFVLGRVVNSIQPGLSMSQYRHRAPTARPSPGYGSAGHAEMAC</sequence>
<gene>
    <name evidence="1" type="ORF">Baya_8203</name>
</gene>
<evidence type="ECO:0000313" key="1">
    <source>
        <dbReference type="EMBL" id="TSM85995.1"/>
    </source>
</evidence>
<protein>
    <submittedName>
        <fullName evidence="1">Uncharacterized protein</fullName>
    </submittedName>
</protein>